<evidence type="ECO:0000256" key="1">
    <source>
        <dbReference type="SAM" id="Phobius"/>
    </source>
</evidence>
<keyword evidence="1" id="KW-0812">Transmembrane</keyword>
<comment type="caution">
    <text evidence="2">The sequence shown here is derived from an EMBL/GenBank/DDBJ whole genome shotgun (WGS) entry which is preliminary data.</text>
</comment>
<evidence type="ECO:0008006" key="4">
    <source>
        <dbReference type="Google" id="ProtNLM"/>
    </source>
</evidence>
<sequence length="427" mass="48653">MAHRDDHIASSLLPPELTDHIISFLHGHRKALSACSLVCKNWLPATRHQQFDSLQIKFDQIHDLDRLLRNSPNVRLYITSLSVVFYLIDMVVLKYKTLAGTLRDIFHNLPNLVEVEFAGLYLIPELEMAAFEPIDSEGNVDGNADWYTDPRPSILINRLRLTNSTVSVSSFAGLIALCFRMKELCFERCVLAGLTSTLSPPQKHGWSSFWPPTRLSLQASSSDANHDSFCDLLTLDRNGFKLPSFVTEVQDRSEIPLLTSVIHRLGDSIDHLDLTVNSDASIPQLFRSEADLDLSHCKVLRVCCLTFYLREMFVSENQSLRWIHDCLQQLTSPHLETIELTIFADPMTDLRALDSECGTRSLDYVDFDTMRELDWDRFDHMFTKERLESLQKVVLVGQGESSGIYGFLDKSHPGLKRIIEFRKKGGH</sequence>
<organism evidence="2 3">
    <name type="scientific">Cerrena zonata</name>
    <dbReference type="NCBI Taxonomy" id="2478898"/>
    <lineage>
        <taxon>Eukaryota</taxon>
        <taxon>Fungi</taxon>
        <taxon>Dikarya</taxon>
        <taxon>Basidiomycota</taxon>
        <taxon>Agaricomycotina</taxon>
        <taxon>Agaricomycetes</taxon>
        <taxon>Polyporales</taxon>
        <taxon>Cerrenaceae</taxon>
        <taxon>Cerrena</taxon>
    </lineage>
</organism>
<keyword evidence="3" id="KW-1185">Reference proteome</keyword>
<evidence type="ECO:0000313" key="3">
    <source>
        <dbReference type="Proteomes" id="UP001385951"/>
    </source>
</evidence>
<protein>
    <recommendedName>
        <fullName evidence="4">F-box domain-containing protein</fullName>
    </recommendedName>
</protein>
<keyword evidence="1" id="KW-0472">Membrane</keyword>
<dbReference type="Proteomes" id="UP001385951">
    <property type="component" value="Unassembled WGS sequence"/>
</dbReference>
<dbReference type="Gene3D" id="1.20.1280.50">
    <property type="match status" value="1"/>
</dbReference>
<evidence type="ECO:0000313" key="2">
    <source>
        <dbReference type="EMBL" id="KAK7686010.1"/>
    </source>
</evidence>
<proteinExistence type="predicted"/>
<feature type="transmembrane region" description="Helical" evidence="1">
    <location>
        <begin position="74"/>
        <end position="93"/>
    </location>
</feature>
<dbReference type="InterPro" id="IPR036047">
    <property type="entry name" value="F-box-like_dom_sf"/>
</dbReference>
<keyword evidence="1" id="KW-1133">Transmembrane helix</keyword>
<dbReference type="AlphaFoldDB" id="A0AAW0FXR6"/>
<dbReference type="EMBL" id="JASBNA010000018">
    <property type="protein sequence ID" value="KAK7686010.1"/>
    <property type="molecule type" value="Genomic_DNA"/>
</dbReference>
<gene>
    <name evidence="2" type="ORF">QCA50_010821</name>
</gene>
<dbReference type="SUPFAM" id="SSF81383">
    <property type="entry name" value="F-box domain"/>
    <property type="match status" value="1"/>
</dbReference>
<reference evidence="2 3" key="1">
    <citation type="submission" date="2022-09" db="EMBL/GenBank/DDBJ databases">
        <authorList>
            <person name="Palmer J.M."/>
        </authorList>
    </citation>
    <scope>NUCLEOTIDE SEQUENCE [LARGE SCALE GENOMIC DNA]</scope>
    <source>
        <strain evidence="2 3">DSM 7382</strain>
    </source>
</reference>
<name>A0AAW0FXR6_9APHY</name>
<accession>A0AAW0FXR6</accession>